<keyword evidence="1" id="KW-1133">Transmembrane helix</keyword>
<evidence type="ECO:0000313" key="4">
    <source>
        <dbReference type="Proteomes" id="UP000198597"/>
    </source>
</evidence>
<gene>
    <name evidence="3" type="ORF">SAMN04488529_101209</name>
</gene>
<evidence type="ECO:0000256" key="1">
    <source>
        <dbReference type="SAM" id="Phobius"/>
    </source>
</evidence>
<protein>
    <recommendedName>
        <fullName evidence="2">DUF3955 domain-containing protein</fullName>
    </recommendedName>
</protein>
<accession>A0A1H0LV31</accession>
<dbReference type="RefSeq" id="WP_089964953.1">
    <property type="nucleotide sequence ID" value="NZ_FNJM01000001.1"/>
</dbReference>
<evidence type="ECO:0000259" key="2">
    <source>
        <dbReference type="Pfam" id="PF13127"/>
    </source>
</evidence>
<keyword evidence="4" id="KW-1185">Reference proteome</keyword>
<dbReference type="OrthoDB" id="6194834at2"/>
<evidence type="ECO:0000313" key="3">
    <source>
        <dbReference type="EMBL" id="SDO72024.1"/>
    </source>
</evidence>
<dbReference type="PROSITE" id="PS51257">
    <property type="entry name" value="PROKAR_LIPOPROTEIN"/>
    <property type="match status" value="1"/>
</dbReference>
<dbReference type="InterPro" id="IPR025016">
    <property type="entry name" value="DUF3955"/>
</dbReference>
<feature type="transmembrane region" description="Helical" evidence="1">
    <location>
        <begin position="5"/>
        <end position="24"/>
    </location>
</feature>
<organism evidence="3 4">
    <name type="scientific">Clostridium gasigenes</name>
    <dbReference type="NCBI Taxonomy" id="94869"/>
    <lineage>
        <taxon>Bacteria</taxon>
        <taxon>Bacillati</taxon>
        <taxon>Bacillota</taxon>
        <taxon>Clostridia</taxon>
        <taxon>Eubacteriales</taxon>
        <taxon>Clostridiaceae</taxon>
        <taxon>Clostridium</taxon>
    </lineage>
</organism>
<dbReference type="EMBL" id="FNJM01000001">
    <property type="protein sequence ID" value="SDO72024.1"/>
    <property type="molecule type" value="Genomic_DNA"/>
</dbReference>
<reference evidence="3 4" key="1">
    <citation type="submission" date="2016-10" db="EMBL/GenBank/DDBJ databases">
        <authorList>
            <person name="de Groot N.N."/>
        </authorList>
    </citation>
    <scope>NUCLEOTIDE SEQUENCE [LARGE SCALE GENOMIC DNA]</scope>
    <source>
        <strain evidence="3 4">DSM 12272</strain>
    </source>
</reference>
<feature type="transmembrane region" description="Helical" evidence="1">
    <location>
        <begin position="44"/>
        <end position="65"/>
    </location>
</feature>
<keyword evidence="1" id="KW-0472">Membrane</keyword>
<dbReference type="Proteomes" id="UP000198597">
    <property type="component" value="Unassembled WGS sequence"/>
</dbReference>
<proteinExistence type="predicted"/>
<dbReference type="AlphaFoldDB" id="A0A1H0LV31"/>
<dbReference type="STRING" id="94869.SAMN04488529_101209"/>
<sequence>MKKYILALIPFIIGVGCFITFSIIGSEVAADGTLVEPFFLVPIGYLFLAISIIIAIVVRISAFYFNTKKITK</sequence>
<keyword evidence="1" id="KW-0812">Transmembrane</keyword>
<name>A0A1H0LV31_9CLOT</name>
<dbReference type="Pfam" id="PF13127">
    <property type="entry name" value="DUF3955"/>
    <property type="match status" value="1"/>
</dbReference>
<feature type="domain" description="DUF3955" evidence="2">
    <location>
        <begin position="3"/>
        <end position="58"/>
    </location>
</feature>